<name>A0AAX4HVA0_9BACT</name>
<dbReference type="EMBL" id="CP139487">
    <property type="protein sequence ID" value="WPU67133.1"/>
    <property type="molecule type" value="Genomic_DNA"/>
</dbReference>
<dbReference type="RefSeq" id="WP_321400023.1">
    <property type="nucleotide sequence ID" value="NZ_CP139487.1"/>
</dbReference>
<organism evidence="1 2">
    <name type="scientific">Peredibacter starrii</name>
    <dbReference type="NCBI Taxonomy" id="28202"/>
    <lineage>
        <taxon>Bacteria</taxon>
        <taxon>Pseudomonadati</taxon>
        <taxon>Bdellovibrionota</taxon>
        <taxon>Bacteriovoracia</taxon>
        <taxon>Bacteriovoracales</taxon>
        <taxon>Bacteriovoracaceae</taxon>
        <taxon>Peredibacter</taxon>
    </lineage>
</organism>
<dbReference type="Proteomes" id="UP001324634">
    <property type="component" value="Chromosome"/>
</dbReference>
<protein>
    <recommendedName>
        <fullName evidence="3">Lipoprotein</fullName>
    </recommendedName>
</protein>
<proteinExistence type="predicted"/>
<dbReference type="KEGG" id="psti:SOO65_10245"/>
<sequence length="337" mass="38172">MLRLLFCLIFISACSMGTIQKGGEDRYYYDSHSEYTKEDLTELAPKVVMTSQRDPRVGKLDELFGPGQKPLKRVGIVIFETMIQPTLGGLANSDKVFMSDAGKQLLTEKYLSIWEQSLPLIAPELDFVSTAKIKKTKALHEYGQRVPNYINSRRTALMPDDIYYLEKGKKTSNALVFNPRGMRDLSFLLVPATELMGGPKWSEHNKSFLNDLVKELKLDAAIIIMSKTSWTAAHIEKNSGAIIPEEIEFKIQASTLLPLSLYHERLEKLGNKEKTEVTLCYRSYEAQIKVPALISVDPADQNFATIEKEILAPLLKTYADLTQMTLIRVTEDLKKTW</sequence>
<evidence type="ECO:0000313" key="2">
    <source>
        <dbReference type="Proteomes" id="UP001324634"/>
    </source>
</evidence>
<accession>A0AAX4HVA0</accession>
<gene>
    <name evidence="1" type="ORF">SOO65_10245</name>
</gene>
<evidence type="ECO:0000313" key="1">
    <source>
        <dbReference type="EMBL" id="WPU67133.1"/>
    </source>
</evidence>
<evidence type="ECO:0008006" key="3">
    <source>
        <dbReference type="Google" id="ProtNLM"/>
    </source>
</evidence>
<dbReference type="AlphaFoldDB" id="A0AAX4HVA0"/>
<reference evidence="1 2" key="1">
    <citation type="submission" date="2023-11" db="EMBL/GenBank/DDBJ databases">
        <title>Peredibacter starrii A3.12.</title>
        <authorList>
            <person name="Mitchell R.J."/>
        </authorList>
    </citation>
    <scope>NUCLEOTIDE SEQUENCE [LARGE SCALE GENOMIC DNA]</scope>
    <source>
        <strain evidence="1 2">A3.12</strain>
    </source>
</reference>
<keyword evidence="2" id="KW-1185">Reference proteome</keyword>